<dbReference type="FunFam" id="3.10.50.10:FF:000007">
    <property type="entry name" value="chitinase-like protein Idgf4"/>
    <property type="match status" value="1"/>
</dbReference>
<dbReference type="GO" id="GO:0008061">
    <property type="term" value="F:chitin binding"/>
    <property type="evidence" value="ECO:0007669"/>
    <property type="project" value="InterPro"/>
</dbReference>
<evidence type="ECO:0000256" key="3">
    <source>
        <dbReference type="ARBA" id="ARBA00022473"/>
    </source>
</evidence>
<proteinExistence type="inferred from homology"/>
<dbReference type="Pfam" id="PF00704">
    <property type="entry name" value="Glyco_hydro_18"/>
    <property type="match status" value="1"/>
</dbReference>
<organism evidence="10 11">
    <name type="scientific">Drosophila guanche</name>
    <name type="common">Fruit fly</name>
    <dbReference type="NCBI Taxonomy" id="7266"/>
    <lineage>
        <taxon>Eukaryota</taxon>
        <taxon>Metazoa</taxon>
        <taxon>Ecdysozoa</taxon>
        <taxon>Arthropoda</taxon>
        <taxon>Hexapoda</taxon>
        <taxon>Insecta</taxon>
        <taxon>Pterygota</taxon>
        <taxon>Neoptera</taxon>
        <taxon>Endopterygota</taxon>
        <taxon>Diptera</taxon>
        <taxon>Brachycera</taxon>
        <taxon>Muscomorpha</taxon>
        <taxon>Ephydroidea</taxon>
        <taxon>Drosophilidae</taxon>
        <taxon>Drosophila</taxon>
        <taxon>Sophophora</taxon>
    </lineage>
</organism>
<dbReference type="PANTHER" id="PTHR11177">
    <property type="entry name" value="CHITINASE"/>
    <property type="match status" value="1"/>
</dbReference>
<dbReference type="InterPro" id="IPR001223">
    <property type="entry name" value="Glyco_hydro18_cat"/>
</dbReference>
<evidence type="ECO:0000256" key="1">
    <source>
        <dbReference type="ARBA" id="ARBA00004613"/>
    </source>
</evidence>
<evidence type="ECO:0000313" key="11">
    <source>
        <dbReference type="Proteomes" id="UP000268350"/>
    </source>
</evidence>
<dbReference type="Gene3D" id="3.20.20.80">
    <property type="entry name" value="Glycosidases"/>
    <property type="match status" value="1"/>
</dbReference>
<evidence type="ECO:0000313" key="10">
    <source>
        <dbReference type="EMBL" id="SPP75880.1"/>
    </source>
</evidence>
<feature type="signal peptide" evidence="8">
    <location>
        <begin position="1"/>
        <end position="25"/>
    </location>
</feature>
<dbReference type="GO" id="GO:0006032">
    <property type="term" value="P:chitin catabolic process"/>
    <property type="evidence" value="ECO:0007669"/>
    <property type="project" value="TreeGrafter"/>
</dbReference>
<dbReference type="SUPFAM" id="SSF51445">
    <property type="entry name" value="(Trans)glycosidases"/>
    <property type="match status" value="1"/>
</dbReference>
<dbReference type="PROSITE" id="PS51910">
    <property type="entry name" value="GH18_2"/>
    <property type="match status" value="1"/>
</dbReference>
<dbReference type="Gene3D" id="3.10.50.10">
    <property type="match status" value="1"/>
</dbReference>
<dbReference type="Proteomes" id="UP000268350">
    <property type="component" value="Unassembled WGS sequence"/>
</dbReference>
<keyword evidence="11" id="KW-1185">Reference proteome</keyword>
<keyword evidence="5 8" id="KW-0732">Signal</keyword>
<evidence type="ECO:0000256" key="2">
    <source>
        <dbReference type="ARBA" id="ARBA00006606"/>
    </source>
</evidence>
<dbReference type="PANTHER" id="PTHR11177:SF235">
    <property type="entry name" value="CHITINASE-LIKE PROTEIN IDGF1-RELATED"/>
    <property type="match status" value="1"/>
</dbReference>
<feature type="domain" description="GH18" evidence="9">
    <location>
        <begin position="48"/>
        <end position="464"/>
    </location>
</feature>
<feature type="chain" id="PRO_5017465975" evidence="8">
    <location>
        <begin position="26"/>
        <end position="464"/>
    </location>
</feature>
<accession>A0A3B0JKJ7</accession>
<keyword evidence="6" id="KW-1015">Disulfide bond</keyword>
<dbReference type="InterPro" id="IPR011583">
    <property type="entry name" value="Chitinase_II/V-like_cat"/>
</dbReference>
<dbReference type="STRING" id="7266.A0A3B0JKJ7"/>
<evidence type="ECO:0000256" key="6">
    <source>
        <dbReference type="ARBA" id="ARBA00023157"/>
    </source>
</evidence>
<comment type="similarity">
    <text evidence="2">Belongs to the glycosyl hydrolase 18 family. IDGF subfamily.</text>
</comment>
<dbReference type="GO" id="GO:0005576">
    <property type="term" value="C:extracellular region"/>
    <property type="evidence" value="ECO:0007669"/>
    <property type="project" value="UniProtKB-SubCell"/>
</dbReference>
<gene>
    <name evidence="10" type="ORF">DGUA_6G003770</name>
</gene>
<dbReference type="OrthoDB" id="76388at2759"/>
<keyword evidence="3" id="KW-0217">Developmental protein</keyword>
<dbReference type="InterPro" id="IPR029070">
    <property type="entry name" value="Chitinase_insertion_sf"/>
</dbReference>
<reference evidence="11" key="1">
    <citation type="submission" date="2018-01" db="EMBL/GenBank/DDBJ databases">
        <authorList>
            <person name="Alioto T."/>
            <person name="Alioto T."/>
        </authorList>
    </citation>
    <scope>NUCLEOTIDE SEQUENCE [LARGE SCALE GENOMIC DNA]</scope>
</reference>
<comment type="subcellular location">
    <subcellularLocation>
        <location evidence="1">Secreted</location>
    </subcellularLocation>
</comment>
<evidence type="ECO:0000256" key="8">
    <source>
        <dbReference type="SAM" id="SignalP"/>
    </source>
</evidence>
<evidence type="ECO:0000256" key="4">
    <source>
        <dbReference type="ARBA" id="ARBA00022525"/>
    </source>
</evidence>
<name>A0A3B0JKJ7_DROGU</name>
<sequence>MLSHRSFYGALILGSFLCLLQDSMAEVGKLVCFYEAASFVREGELGLLIFACQTDQRLSVSLSGPAQLSLVELEPALSFCNFLVYGYAGIDAESHKIKSLDPELSYNRQHYRKITALRQKFPHVRFLLSVGGNRDLSAEGLVDNVKYLNVLEQPEHRSSFRASVVAELSNYGFDGLDLAWQFPMNRPKLQQGVLKRAWSAVRGWFSVASVDSKAPEHREQFATLVRELRMDLQRSGKLLSLSMLPHVDAELFIDVPSVLEHVDFVNLGTYDFHTPERDPKVGDLPAPLYAMYDRDPTHSVQHQVQYWLNQTSGSNAGQLHISIASYGRSWNMTRNSGITGYPPIPAADGAAPAGKQTGIPGLLSWPEICELLQQQPLDKEAPHLRKVGDPTKRFGIYAYRSADENGQNGLWVGYEDPTTAAIKAGFSQAQGLGGVAFHDVSLDDFRGQCAGEKYPILRSIKYRL</sequence>
<dbReference type="InterPro" id="IPR017853">
    <property type="entry name" value="GH"/>
</dbReference>
<dbReference type="GO" id="GO:0005975">
    <property type="term" value="P:carbohydrate metabolic process"/>
    <property type="evidence" value="ECO:0007669"/>
    <property type="project" value="InterPro"/>
</dbReference>
<dbReference type="GO" id="GO:0004568">
    <property type="term" value="F:chitinase activity"/>
    <property type="evidence" value="ECO:0007669"/>
    <property type="project" value="TreeGrafter"/>
</dbReference>
<keyword evidence="7" id="KW-0325">Glycoprotein</keyword>
<dbReference type="AlphaFoldDB" id="A0A3B0JKJ7"/>
<dbReference type="SMART" id="SM00636">
    <property type="entry name" value="Glyco_18"/>
    <property type="match status" value="1"/>
</dbReference>
<keyword evidence="4" id="KW-0964">Secreted</keyword>
<dbReference type="SUPFAM" id="SSF54556">
    <property type="entry name" value="Chitinase insertion domain"/>
    <property type="match status" value="1"/>
</dbReference>
<evidence type="ECO:0000259" key="9">
    <source>
        <dbReference type="PROSITE" id="PS51910"/>
    </source>
</evidence>
<dbReference type="EMBL" id="OUUW01000001">
    <property type="protein sequence ID" value="SPP75880.1"/>
    <property type="molecule type" value="Genomic_DNA"/>
</dbReference>
<protein>
    <submittedName>
        <fullName evidence="10">Blast:Chitinase-like protein Idgf5</fullName>
    </submittedName>
</protein>
<evidence type="ECO:0000256" key="5">
    <source>
        <dbReference type="ARBA" id="ARBA00022729"/>
    </source>
</evidence>
<dbReference type="FunFam" id="3.20.20.80:FF:000071">
    <property type="entry name" value="Imaginal disc growth factor"/>
    <property type="match status" value="1"/>
</dbReference>
<dbReference type="InterPro" id="IPR050314">
    <property type="entry name" value="Glycosyl_Hydrlase_18"/>
</dbReference>
<evidence type="ECO:0000256" key="7">
    <source>
        <dbReference type="ARBA" id="ARBA00023180"/>
    </source>
</evidence>